<keyword evidence="5 7" id="KW-0472">Membrane</keyword>
<keyword evidence="6" id="KW-0012">Acyltransferase</keyword>
<reference evidence="8 9" key="1">
    <citation type="submission" date="2024-05" db="EMBL/GenBank/DDBJ databases">
        <authorList>
            <person name="Wallberg A."/>
        </authorList>
    </citation>
    <scope>NUCLEOTIDE SEQUENCE [LARGE SCALE GENOMIC DNA]</scope>
</reference>
<dbReference type="GO" id="GO:0004366">
    <property type="term" value="F:glycerol-3-phosphate O-acyltransferase activity"/>
    <property type="evidence" value="ECO:0007669"/>
    <property type="project" value="TreeGrafter"/>
</dbReference>
<evidence type="ECO:0000313" key="9">
    <source>
        <dbReference type="Proteomes" id="UP001497623"/>
    </source>
</evidence>
<feature type="transmembrane region" description="Helical" evidence="7">
    <location>
        <begin position="208"/>
        <end position="229"/>
    </location>
</feature>
<accession>A0AAV2SKV9</accession>
<evidence type="ECO:0000256" key="7">
    <source>
        <dbReference type="SAM" id="Phobius"/>
    </source>
</evidence>
<dbReference type="PANTHER" id="PTHR23063">
    <property type="entry name" value="PHOSPHOLIPID ACYLTRANSFERASE"/>
    <property type="match status" value="1"/>
</dbReference>
<keyword evidence="9" id="KW-1185">Reference proteome</keyword>
<feature type="transmembrane region" description="Helical" evidence="7">
    <location>
        <begin position="48"/>
        <end position="72"/>
    </location>
</feature>
<dbReference type="AlphaFoldDB" id="A0AAV2SKV9"/>
<gene>
    <name evidence="8" type="ORF">MNOR_LOCUS36865</name>
</gene>
<dbReference type="GO" id="GO:0005783">
    <property type="term" value="C:endoplasmic reticulum"/>
    <property type="evidence" value="ECO:0007669"/>
    <property type="project" value="TreeGrafter"/>
</dbReference>
<sequence>MISVPTFYGHNNAVKKAPKTNILSHQRCYLFYEIVSKMEVIIPWITWVLWWIYAGVFIFIFIAASAHHYFGLRDRYIKFLKHLFAFGQEKVEKKRSSRNEEIQDELDSPSEEMFDGPNLILPDQPCALGIKEDLHGFHLEDIVGYITAGVYSITEDSVTRAFESQELTQWNLLSRNNTHAYEFVSFRLTCCLILGTIIRYMLLLPVRLVILLFGLFLLCCSMIIVGLFPNGRLKRWLYKKLSVFCFDFIAGSLSLVATFHNPENAPKCGIAVANHTSPIDSMVLATDNCYDFIKEKLSNAIQIAMEPLPPHSVPVTGKRKAVKHQKLTMK</sequence>
<evidence type="ECO:0000256" key="5">
    <source>
        <dbReference type="ARBA" id="ARBA00023136"/>
    </source>
</evidence>
<name>A0AAV2SKV9_MEGNR</name>
<evidence type="ECO:0000256" key="1">
    <source>
        <dbReference type="ARBA" id="ARBA00022679"/>
    </source>
</evidence>
<feature type="non-terminal residue" evidence="8">
    <location>
        <position position="330"/>
    </location>
</feature>
<keyword evidence="2 7" id="KW-0812">Transmembrane</keyword>
<protein>
    <recommendedName>
        <fullName evidence="10">Glycerol-3-phosphate acyltransferase 4</fullName>
    </recommendedName>
</protein>
<evidence type="ECO:0000256" key="2">
    <source>
        <dbReference type="ARBA" id="ARBA00022692"/>
    </source>
</evidence>
<dbReference type="PANTHER" id="PTHR23063:SF2">
    <property type="entry name" value="GLYCEROL-3-PHOSPHATE ACYLTRANSFERASE 4, ISOFORM D-RELATED"/>
    <property type="match status" value="1"/>
</dbReference>
<dbReference type="Proteomes" id="UP001497623">
    <property type="component" value="Unassembled WGS sequence"/>
</dbReference>
<feature type="transmembrane region" description="Helical" evidence="7">
    <location>
        <begin position="184"/>
        <end position="202"/>
    </location>
</feature>
<proteinExistence type="predicted"/>
<comment type="caution">
    <text evidence="8">The sequence shown here is derived from an EMBL/GenBank/DDBJ whole genome shotgun (WGS) entry which is preliminary data.</text>
</comment>
<organism evidence="8 9">
    <name type="scientific">Meganyctiphanes norvegica</name>
    <name type="common">Northern krill</name>
    <name type="synonym">Thysanopoda norvegica</name>
    <dbReference type="NCBI Taxonomy" id="48144"/>
    <lineage>
        <taxon>Eukaryota</taxon>
        <taxon>Metazoa</taxon>
        <taxon>Ecdysozoa</taxon>
        <taxon>Arthropoda</taxon>
        <taxon>Crustacea</taxon>
        <taxon>Multicrustacea</taxon>
        <taxon>Malacostraca</taxon>
        <taxon>Eumalacostraca</taxon>
        <taxon>Eucarida</taxon>
        <taxon>Euphausiacea</taxon>
        <taxon>Euphausiidae</taxon>
        <taxon>Meganyctiphanes</taxon>
    </lineage>
</organism>
<dbReference type="GO" id="GO:0019432">
    <property type="term" value="P:triglyceride biosynthetic process"/>
    <property type="evidence" value="ECO:0007669"/>
    <property type="project" value="TreeGrafter"/>
</dbReference>
<keyword evidence="1" id="KW-0808">Transferase</keyword>
<keyword evidence="3 7" id="KW-1133">Transmembrane helix</keyword>
<evidence type="ECO:0000313" key="8">
    <source>
        <dbReference type="EMBL" id="CAL4193562.1"/>
    </source>
</evidence>
<evidence type="ECO:0008006" key="10">
    <source>
        <dbReference type="Google" id="ProtNLM"/>
    </source>
</evidence>
<evidence type="ECO:0000256" key="4">
    <source>
        <dbReference type="ARBA" id="ARBA00023098"/>
    </source>
</evidence>
<evidence type="ECO:0000256" key="3">
    <source>
        <dbReference type="ARBA" id="ARBA00022989"/>
    </source>
</evidence>
<keyword evidence="4" id="KW-0443">Lipid metabolism</keyword>
<dbReference type="EMBL" id="CAXKWB010070016">
    <property type="protein sequence ID" value="CAL4193562.1"/>
    <property type="molecule type" value="Genomic_DNA"/>
</dbReference>
<evidence type="ECO:0000256" key="6">
    <source>
        <dbReference type="ARBA" id="ARBA00023315"/>
    </source>
</evidence>